<evidence type="ECO:0000313" key="7">
    <source>
        <dbReference type="Proteomes" id="UP001258994"/>
    </source>
</evidence>
<dbReference type="PANTHER" id="PTHR30537">
    <property type="entry name" value="HTH-TYPE TRANSCRIPTIONAL REGULATOR"/>
    <property type="match status" value="1"/>
</dbReference>
<dbReference type="SUPFAM" id="SSF46785">
    <property type="entry name" value="Winged helix' DNA-binding domain"/>
    <property type="match status" value="1"/>
</dbReference>
<evidence type="ECO:0000313" key="6">
    <source>
        <dbReference type="EMBL" id="WNC72266.1"/>
    </source>
</evidence>
<keyword evidence="4" id="KW-0804">Transcription</keyword>
<keyword evidence="2" id="KW-0805">Transcription regulation</keyword>
<dbReference type="Pfam" id="PF00126">
    <property type="entry name" value="HTH_1"/>
    <property type="match status" value="1"/>
</dbReference>
<evidence type="ECO:0000256" key="2">
    <source>
        <dbReference type="ARBA" id="ARBA00023015"/>
    </source>
</evidence>
<keyword evidence="3" id="KW-0238">DNA-binding</keyword>
<feature type="domain" description="HTH lysR-type" evidence="5">
    <location>
        <begin position="1"/>
        <end position="59"/>
    </location>
</feature>
<comment type="similarity">
    <text evidence="1">Belongs to the LysR transcriptional regulatory family.</text>
</comment>
<dbReference type="InterPro" id="IPR036390">
    <property type="entry name" value="WH_DNA-bd_sf"/>
</dbReference>
<sequence length="296" mass="33574">MNHLKAFHVFDVAAESANFSEAADKLCITHGAVSKQIKNLEDFLSVKLFHRQGRKVSLTDKGRILKSYTLQSFQLLTTGVNKLSEVKNNYLNISCEPTLTMRWLMPRMSDFYQTHANSDIRLSTSGGPVTLADNELSLAIRRDDFALTQNYRKQHLVDEWVGPVFSPEYWQQVKDDFKEIKLIHSDTRSDAWLQWITKSKQLSLLKNSNQTFAHFYFCFQAAVDGLGAALGSYPLVADDLKRGKLIAPFGFVPSGNSYIILSQQHTSTDALETEFIQWLKSEISQCIPTVGEQARQ</sequence>
<dbReference type="Proteomes" id="UP001258994">
    <property type="component" value="Chromosome"/>
</dbReference>
<dbReference type="InterPro" id="IPR005119">
    <property type="entry name" value="LysR_subst-bd"/>
</dbReference>
<organism evidence="6 7">
    <name type="scientific">Thalassotalea psychrophila</name>
    <dbReference type="NCBI Taxonomy" id="3065647"/>
    <lineage>
        <taxon>Bacteria</taxon>
        <taxon>Pseudomonadati</taxon>
        <taxon>Pseudomonadota</taxon>
        <taxon>Gammaproteobacteria</taxon>
        <taxon>Alteromonadales</taxon>
        <taxon>Colwelliaceae</taxon>
        <taxon>Thalassotalea</taxon>
    </lineage>
</organism>
<evidence type="ECO:0000256" key="3">
    <source>
        <dbReference type="ARBA" id="ARBA00023125"/>
    </source>
</evidence>
<dbReference type="InterPro" id="IPR036388">
    <property type="entry name" value="WH-like_DNA-bd_sf"/>
</dbReference>
<keyword evidence="7" id="KW-1185">Reference proteome</keyword>
<dbReference type="PRINTS" id="PR00039">
    <property type="entry name" value="HTHLYSR"/>
</dbReference>
<evidence type="ECO:0000259" key="5">
    <source>
        <dbReference type="PROSITE" id="PS50931"/>
    </source>
</evidence>
<protein>
    <submittedName>
        <fullName evidence="6">LysR substrate-binding domain-containing protein</fullName>
    </submittedName>
</protein>
<proteinExistence type="inferred from homology"/>
<evidence type="ECO:0000256" key="4">
    <source>
        <dbReference type="ARBA" id="ARBA00023163"/>
    </source>
</evidence>
<dbReference type="EMBL" id="CP134145">
    <property type="protein sequence ID" value="WNC72266.1"/>
    <property type="molecule type" value="Genomic_DNA"/>
</dbReference>
<dbReference type="SUPFAM" id="SSF53850">
    <property type="entry name" value="Periplasmic binding protein-like II"/>
    <property type="match status" value="1"/>
</dbReference>
<dbReference type="Gene3D" id="1.10.10.10">
    <property type="entry name" value="Winged helix-like DNA-binding domain superfamily/Winged helix DNA-binding domain"/>
    <property type="match status" value="1"/>
</dbReference>
<reference evidence="7" key="1">
    <citation type="submission" date="2023-09" db="EMBL/GenBank/DDBJ databases">
        <authorList>
            <person name="Li S."/>
            <person name="Li X."/>
            <person name="Zhang C."/>
            <person name="Zhao Z."/>
        </authorList>
    </citation>
    <scope>NUCLEOTIDE SEQUENCE [LARGE SCALE GENOMIC DNA]</scope>
    <source>
        <strain evidence="7">SQ149</strain>
    </source>
</reference>
<dbReference type="Gene3D" id="3.40.190.10">
    <property type="entry name" value="Periplasmic binding protein-like II"/>
    <property type="match status" value="2"/>
</dbReference>
<name>A0ABY9TU49_9GAMM</name>
<dbReference type="InterPro" id="IPR000847">
    <property type="entry name" value="LysR_HTH_N"/>
</dbReference>
<accession>A0ABY9TU49</accession>
<dbReference type="RefSeq" id="WP_348391385.1">
    <property type="nucleotide sequence ID" value="NZ_CP134145.1"/>
</dbReference>
<dbReference type="Pfam" id="PF03466">
    <property type="entry name" value="LysR_substrate"/>
    <property type="match status" value="1"/>
</dbReference>
<evidence type="ECO:0000256" key="1">
    <source>
        <dbReference type="ARBA" id="ARBA00009437"/>
    </source>
</evidence>
<dbReference type="PROSITE" id="PS50931">
    <property type="entry name" value="HTH_LYSR"/>
    <property type="match status" value="1"/>
</dbReference>
<gene>
    <name evidence="6" type="ORF">RGQ13_19425</name>
</gene>
<dbReference type="InterPro" id="IPR058163">
    <property type="entry name" value="LysR-type_TF_proteobact-type"/>
</dbReference>
<dbReference type="PANTHER" id="PTHR30537:SF74">
    <property type="entry name" value="HTH-TYPE TRANSCRIPTIONAL REGULATOR TRPI"/>
    <property type="match status" value="1"/>
</dbReference>